<dbReference type="EMBL" id="LSSN01003362">
    <property type="protein sequence ID" value="OMJ13743.1"/>
    <property type="molecule type" value="Genomic_DNA"/>
</dbReference>
<keyword evidence="2" id="KW-1185">Reference proteome</keyword>
<comment type="caution">
    <text evidence="1">The sequence shown here is derived from an EMBL/GenBank/DDBJ whole genome shotgun (WGS) entry which is preliminary data.</text>
</comment>
<name>A0A1R1XGM4_9FUNG</name>
<evidence type="ECO:0000313" key="2">
    <source>
        <dbReference type="Proteomes" id="UP000187283"/>
    </source>
</evidence>
<reference evidence="1 2" key="1">
    <citation type="submission" date="2017-01" db="EMBL/GenBank/DDBJ databases">
        <authorList>
            <person name="Mah S.A."/>
            <person name="Swanson W.J."/>
            <person name="Moy G.W."/>
            <person name="Vacquier V.D."/>
        </authorList>
    </citation>
    <scope>NUCLEOTIDE SEQUENCE [LARGE SCALE GENOMIC DNA]</scope>
    <source>
        <strain evidence="1 2">GSMNP</strain>
    </source>
</reference>
<accession>A0A1R1XGM4</accession>
<organism evidence="1 2">
    <name type="scientific">Smittium culicis</name>
    <dbReference type="NCBI Taxonomy" id="133412"/>
    <lineage>
        <taxon>Eukaryota</taxon>
        <taxon>Fungi</taxon>
        <taxon>Fungi incertae sedis</taxon>
        <taxon>Zoopagomycota</taxon>
        <taxon>Kickxellomycotina</taxon>
        <taxon>Harpellomycetes</taxon>
        <taxon>Harpellales</taxon>
        <taxon>Legeriomycetaceae</taxon>
        <taxon>Smittium</taxon>
    </lineage>
</organism>
<gene>
    <name evidence="1" type="ORF">AYI70_g8325</name>
</gene>
<sequence length="135" mass="14508">MDPTTSTSLHHLGTGSWVNTQLVPGQQSAGTECPDSKLDKIRQSVLLSALESNSPGSSEGPPRASHIDSSDTIVKIRDLVPRPDITINFTATLSSSNNYSSGSKKRKVTALGKQEHELDSLEVQRHFLITQGLGN</sequence>
<protein>
    <submittedName>
        <fullName evidence="1">Uncharacterized protein</fullName>
    </submittedName>
</protein>
<dbReference type="Proteomes" id="UP000187283">
    <property type="component" value="Unassembled WGS sequence"/>
</dbReference>
<evidence type="ECO:0000313" key="1">
    <source>
        <dbReference type="EMBL" id="OMJ13743.1"/>
    </source>
</evidence>
<proteinExistence type="predicted"/>
<dbReference type="AlphaFoldDB" id="A0A1R1XGM4"/>